<dbReference type="AlphaFoldDB" id="A0A2W5PSB9"/>
<name>A0A2W5PSB9_VARPD</name>
<accession>A0A2W5PSB9</accession>
<reference evidence="1 2" key="1">
    <citation type="submission" date="2017-08" db="EMBL/GenBank/DDBJ databases">
        <title>Infants hospitalized years apart are colonized by the same room-sourced microbial strains.</title>
        <authorList>
            <person name="Brooks B."/>
            <person name="Olm M.R."/>
            <person name="Firek B.A."/>
            <person name="Baker R."/>
            <person name="Thomas B.C."/>
            <person name="Morowitz M.J."/>
            <person name="Banfield J.F."/>
        </authorList>
    </citation>
    <scope>NUCLEOTIDE SEQUENCE [LARGE SCALE GENOMIC DNA]</scope>
    <source>
        <strain evidence="1">S2_005_003_R2_41</strain>
    </source>
</reference>
<dbReference type="EMBL" id="QFPP01000346">
    <property type="protein sequence ID" value="PZQ67668.1"/>
    <property type="molecule type" value="Genomic_DNA"/>
</dbReference>
<protein>
    <submittedName>
        <fullName evidence="1">Uncharacterized protein</fullName>
    </submittedName>
</protein>
<evidence type="ECO:0000313" key="2">
    <source>
        <dbReference type="Proteomes" id="UP000249135"/>
    </source>
</evidence>
<proteinExistence type="predicted"/>
<dbReference type="Proteomes" id="UP000249135">
    <property type="component" value="Unassembled WGS sequence"/>
</dbReference>
<sequence>MGMADVEFRQVPVRVDHMALPLGHGAFALDEQIKVAFAQQTHVVKRRLQRHAARSGIEWRNRLELAQLGHTRLAGAVGSGVAGNQDGQALAFAVAAG</sequence>
<evidence type="ECO:0000313" key="1">
    <source>
        <dbReference type="EMBL" id="PZQ67668.1"/>
    </source>
</evidence>
<comment type="caution">
    <text evidence="1">The sequence shown here is derived from an EMBL/GenBank/DDBJ whole genome shotgun (WGS) entry which is preliminary data.</text>
</comment>
<gene>
    <name evidence="1" type="ORF">DI563_21265</name>
</gene>
<organism evidence="1 2">
    <name type="scientific">Variovorax paradoxus</name>
    <dbReference type="NCBI Taxonomy" id="34073"/>
    <lineage>
        <taxon>Bacteria</taxon>
        <taxon>Pseudomonadati</taxon>
        <taxon>Pseudomonadota</taxon>
        <taxon>Betaproteobacteria</taxon>
        <taxon>Burkholderiales</taxon>
        <taxon>Comamonadaceae</taxon>
        <taxon>Variovorax</taxon>
    </lineage>
</organism>